<dbReference type="Proteomes" id="UP000319143">
    <property type="component" value="Unassembled WGS sequence"/>
</dbReference>
<evidence type="ECO:0000313" key="1">
    <source>
        <dbReference type="EMBL" id="TWU40962.1"/>
    </source>
</evidence>
<protein>
    <submittedName>
        <fullName evidence="1">Uncharacterized protein</fullName>
    </submittedName>
</protein>
<name>A0A5C6DWI8_9BACT</name>
<accession>A0A5C6DWI8</accession>
<dbReference type="AlphaFoldDB" id="A0A5C6DWI8"/>
<gene>
    <name evidence="1" type="ORF">Poly41_17970</name>
</gene>
<sequence length="114" mass="12974">MKSLHVYLYGPNRGPIPTSFEEAASRLELHPRLHFEPDGSFVWSLDAQEQVFGMLYDAQRQLQYVDLQGTCRLETWQQLVAAVVGGSVEKCMVMVIPTRELQDLPSFQQATWGC</sequence>
<keyword evidence="2" id="KW-1185">Reference proteome</keyword>
<dbReference type="RefSeq" id="WP_146525475.1">
    <property type="nucleotide sequence ID" value="NZ_SJPV01000002.1"/>
</dbReference>
<organism evidence="1 2">
    <name type="scientific">Novipirellula artificiosorum</name>
    <dbReference type="NCBI Taxonomy" id="2528016"/>
    <lineage>
        <taxon>Bacteria</taxon>
        <taxon>Pseudomonadati</taxon>
        <taxon>Planctomycetota</taxon>
        <taxon>Planctomycetia</taxon>
        <taxon>Pirellulales</taxon>
        <taxon>Pirellulaceae</taxon>
        <taxon>Novipirellula</taxon>
    </lineage>
</organism>
<evidence type="ECO:0000313" key="2">
    <source>
        <dbReference type="Proteomes" id="UP000319143"/>
    </source>
</evidence>
<dbReference type="EMBL" id="SJPV01000002">
    <property type="protein sequence ID" value="TWU40962.1"/>
    <property type="molecule type" value="Genomic_DNA"/>
</dbReference>
<dbReference type="OrthoDB" id="289446at2"/>
<reference evidence="1 2" key="1">
    <citation type="submission" date="2019-02" db="EMBL/GenBank/DDBJ databases">
        <title>Deep-cultivation of Planctomycetes and their phenomic and genomic characterization uncovers novel biology.</title>
        <authorList>
            <person name="Wiegand S."/>
            <person name="Jogler M."/>
            <person name="Boedeker C."/>
            <person name="Pinto D."/>
            <person name="Vollmers J."/>
            <person name="Rivas-Marin E."/>
            <person name="Kohn T."/>
            <person name="Peeters S.H."/>
            <person name="Heuer A."/>
            <person name="Rast P."/>
            <person name="Oberbeckmann S."/>
            <person name="Bunk B."/>
            <person name="Jeske O."/>
            <person name="Meyerdierks A."/>
            <person name="Storesund J.E."/>
            <person name="Kallscheuer N."/>
            <person name="Luecker S."/>
            <person name="Lage O.M."/>
            <person name="Pohl T."/>
            <person name="Merkel B.J."/>
            <person name="Hornburger P."/>
            <person name="Mueller R.-W."/>
            <person name="Bruemmer F."/>
            <person name="Labrenz M."/>
            <person name="Spormann A.M."/>
            <person name="Op Den Camp H."/>
            <person name="Overmann J."/>
            <person name="Amann R."/>
            <person name="Jetten M.S.M."/>
            <person name="Mascher T."/>
            <person name="Medema M.H."/>
            <person name="Devos D.P."/>
            <person name="Kaster A.-K."/>
            <person name="Ovreas L."/>
            <person name="Rohde M."/>
            <person name="Galperin M.Y."/>
            <person name="Jogler C."/>
        </authorList>
    </citation>
    <scope>NUCLEOTIDE SEQUENCE [LARGE SCALE GENOMIC DNA]</scope>
    <source>
        <strain evidence="1 2">Poly41</strain>
    </source>
</reference>
<comment type="caution">
    <text evidence="1">The sequence shown here is derived from an EMBL/GenBank/DDBJ whole genome shotgun (WGS) entry which is preliminary data.</text>
</comment>
<proteinExistence type="predicted"/>